<keyword evidence="2" id="KW-0812">Transmembrane</keyword>
<evidence type="ECO:0000256" key="2">
    <source>
        <dbReference type="SAM" id="Phobius"/>
    </source>
</evidence>
<name>A0AAF0Y7S5_9TREE</name>
<sequence length="689" mass="75364">MSDDGLKKADTSDKVDSGPSQADTPDEDLVPPYTSAAGPSELRRDDGPPAARHQPGPALPEIPPPPLISQDVEHGASAPPTAEPPVTDAERATVAEVVTKYSYSSQETQSWDGKLSDPVLLRNFICSHAADRPEGGFGIVGSHTETRWHTRQVKVGESWREERYSETVTIQDFSLTIDASPPRGNRANLHVWALPAGEPALRGTHHWSYGGPGEDKFSRVAASSAEGKAWAERVEELRELGNAPWLLDGRVHKFAADELGNTEAKSRPLEQWCEAFCADKAKYKRFVLTKEVWGWDFKATKRRIINIIRSSGYGGDLNVWYDFTPKNLIVRPNSRLVRAMHESWRYLMYLTCVWCCVKGWQRLDKNGGAPYEVVVASYGMKTYPPLPGTYPAETLATALERFPAVAAAHPEIPGDAGGYLVYGPKGVHYQLGESEDEFIARTDYTNKFTNCLQCDLDRTYPLDTTQDGSSYEFADAESKLVDLHSACVDYGSVPTATLALTEPPLPYPTPANMTGRPRSCEWLCYEANSTQVFQKANQIPACYASGLKPDAVPCEKYPQFCSVEGFNKLAACAQCRLVSSNTVDSSYAPGAVTKARVTLDEIYSLCHDMGYSATNVPLYTQFPLPTDTNLALTAAPTTTETRPSTTQESILPSTTKAAAAARATNPVYAAPVAAAVVGMYIMGLGFKMR</sequence>
<feature type="compositionally biased region" description="Basic and acidic residues" evidence="1">
    <location>
        <begin position="1"/>
        <end position="16"/>
    </location>
</feature>
<dbReference type="GeneID" id="87807725"/>
<organism evidence="3 4">
    <name type="scientific">Vanrija pseudolonga</name>
    <dbReference type="NCBI Taxonomy" id="143232"/>
    <lineage>
        <taxon>Eukaryota</taxon>
        <taxon>Fungi</taxon>
        <taxon>Dikarya</taxon>
        <taxon>Basidiomycota</taxon>
        <taxon>Agaricomycotina</taxon>
        <taxon>Tremellomycetes</taxon>
        <taxon>Trichosporonales</taxon>
        <taxon>Trichosporonaceae</taxon>
        <taxon>Vanrija</taxon>
    </lineage>
</organism>
<keyword evidence="4" id="KW-1185">Reference proteome</keyword>
<proteinExistence type="predicted"/>
<dbReference type="Proteomes" id="UP000827549">
    <property type="component" value="Chromosome 3"/>
</dbReference>
<evidence type="ECO:0000256" key="1">
    <source>
        <dbReference type="SAM" id="MobiDB-lite"/>
    </source>
</evidence>
<keyword evidence="2" id="KW-0472">Membrane</keyword>
<dbReference type="PANTHER" id="PTHR37848">
    <property type="entry name" value="EXPRESSED PROTEIN"/>
    <property type="match status" value="1"/>
</dbReference>
<dbReference type="AlphaFoldDB" id="A0AAF0Y7S5"/>
<gene>
    <name evidence="3" type="ORF">LOC62_03G004487</name>
</gene>
<reference evidence="3" key="1">
    <citation type="submission" date="2023-10" db="EMBL/GenBank/DDBJ databases">
        <authorList>
            <person name="Noh H."/>
        </authorList>
    </citation>
    <scope>NUCLEOTIDE SEQUENCE</scope>
    <source>
        <strain evidence="3">DUCC4014</strain>
    </source>
</reference>
<evidence type="ECO:0000313" key="4">
    <source>
        <dbReference type="Proteomes" id="UP000827549"/>
    </source>
</evidence>
<evidence type="ECO:0000313" key="3">
    <source>
        <dbReference type="EMBL" id="WOO80957.1"/>
    </source>
</evidence>
<feature type="region of interest" description="Disordered" evidence="1">
    <location>
        <begin position="1"/>
        <end position="89"/>
    </location>
</feature>
<dbReference type="EMBL" id="CP086716">
    <property type="protein sequence ID" value="WOO80957.1"/>
    <property type="molecule type" value="Genomic_DNA"/>
</dbReference>
<dbReference type="RefSeq" id="XP_062626989.1">
    <property type="nucleotide sequence ID" value="XM_062771005.1"/>
</dbReference>
<accession>A0AAF0Y7S5</accession>
<keyword evidence="2" id="KW-1133">Transmembrane helix</keyword>
<protein>
    <submittedName>
        <fullName evidence="3">Uncharacterized protein</fullName>
    </submittedName>
</protein>
<feature type="transmembrane region" description="Helical" evidence="2">
    <location>
        <begin position="667"/>
        <end position="686"/>
    </location>
</feature>
<feature type="compositionally biased region" description="Pro residues" evidence="1">
    <location>
        <begin position="57"/>
        <end position="67"/>
    </location>
</feature>
<dbReference type="PANTHER" id="PTHR37848:SF1">
    <property type="entry name" value="SUN DOMAIN-CONTAINING PROTEIN"/>
    <property type="match status" value="1"/>
</dbReference>